<evidence type="ECO:0000256" key="2">
    <source>
        <dbReference type="ARBA" id="ARBA00023136"/>
    </source>
</evidence>
<comment type="caution">
    <text evidence="5">The sequence shown here is derived from an EMBL/GenBank/DDBJ whole genome shotgun (WGS) entry which is preliminary data.</text>
</comment>
<evidence type="ECO:0008006" key="7">
    <source>
        <dbReference type="Google" id="ProtNLM"/>
    </source>
</evidence>
<feature type="region of interest" description="Disordered" evidence="3">
    <location>
        <begin position="1"/>
        <end position="31"/>
    </location>
</feature>
<dbReference type="OrthoDB" id="1894389at2759"/>
<keyword evidence="6" id="KW-1185">Reference proteome</keyword>
<dbReference type="GO" id="GO:0098542">
    <property type="term" value="P:defense response to other organism"/>
    <property type="evidence" value="ECO:0007669"/>
    <property type="project" value="InterPro"/>
</dbReference>
<feature type="compositionally biased region" description="Polar residues" evidence="3">
    <location>
        <begin position="1"/>
        <end position="10"/>
    </location>
</feature>
<evidence type="ECO:0000313" key="6">
    <source>
        <dbReference type="Proteomes" id="UP000631114"/>
    </source>
</evidence>
<dbReference type="AlphaFoldDB" id="A0A835LE41"/>
<feature type="transmembrane region" description="Helical" evidence="4">
    <location>
        <begin position="41"/>
        <end position="65"/>
    </location>
</feature>
<gene>
    <name evidence="5" type="ORF">IFM89_018833</name>
</gene>
<dbReference type="PANTHER" id="PTHR31234">
    <property type="entry name" value="LATE EMBRYOGENESIS ABUNDANT (LEA) HYDROXYPROLINE-RICH GLYCOPROTEIN FAMILY"/>
    <property type="match status" value="1"/>
</dbReference>
<evidence type="ECO:0000256" key="1">
    <source>
        <dbReference type="ARBA" id="ARBA00004370"/>
    </source>
</evidence>
<evidence type="ECO:0000313" key="5">
    <source>
        <dbReference type="EMBL" id="KAF9589102.1"/>
    </source>
</evidence>
<dbReference type="Proteomes" id="UP000631114">
    <property type="component" value="Unassembled WGS sequence"/>
</dbReference>
<reference evidence="5 6" key="1">
    <citation type="submission" date="2020-10" db="EMBL/GenBank/DDBJ databases">
        <title>The Coptis chinensis genome and diversification of protoberbering-type alkaloids.</title>
        <authorList>
            <person name="Wang B."/>
            <person name="Shu S."/>
            <person name="Song C."/>
            <person name="Liu Y."/>
        </authorList>
    </citation>
    <scope>NUCLEOTIDE SEQUENCE [LARGE SCALE GENOMIC DNA]</scope>
    <source>
        <strain evidence="5">HL-2020</strain>
        <tissue evidence="5">Leaf</tissue>
    </source>
</reference>
<dbReference type="InterPro" id="IPR044839">
    <property type="entry name" value="NDR1-like"/>
</dbReference>
<sequence>MDTIETSNDNIESRGNLEISEPSQPTEAKSGEKKSYRGLKICCGVTLLILVIVIVVMIILVFTLFKPKQPQMIPLPVNLTQVEVEIFPTVRINATVYLVVTVKNRNYGSFKYKSTTAYVHFYEDIVAEAPIKADTMPARGERNVSAYLDIDGGKLVSSPHFWPDFNSGTLNFTSLTSMHGTVSVFKILKLHATVHNICNVTIHTVSRTVDSKCIAKFKV</sequence>
<accession>A0A835LE41</accession>
<name>A0A835LE41_9MAGN</name>
<dbReference type="EMBL" id="JADFTS010000009">
    <property type="protein sequence ID" value="KAF9589102.1"/>
    <property type="molecule type" value="Genomic_DNA"/>
</dbReference>
<organism evidence="5 6">
    <name type="scientific">Coptis chinensis</name>
    <dbReference type="NCBI Taxonomy" id="261450"/>
    <lineage>
        <taxon>Eukaryota</taxon>
        <taxon>Viridiplantae</taxon>
        <taxon>Streptophyta</taxon>
        <taxon>Embryophyta</taxon>
        <taxon>Tracheophyta</taxon>
        <taxon>Spermatophyta</taxon>
        <taxon>Magnoliopsida</taxon>
        <taxon>Ranunculales</taxon>
        <taxon>Ranunculaceae</taxon>
        <taxon>Coptidoideae</taxon>
        <taxon>Coptis</taxon>
    </lineage>
</organism>
<proteinExistence type="predicted"/>
<keyword evidence="4" id="KW-1133">Transmembrane helix</keyword>
<keyword evidence="4" id="KW-0812">Transmembrane</keyword>
<keyword evidence="2 4" id="KW-0472">Membrane</keyword>
<protein>
    <recommendedName>
        <fullName evidence="7">Late embryogenesis abundant protein LEA-2 subgroup domain-containing protein</fullName>
    </recommendedName>
</protein>
<evidence type="ECO:0000256" key="4">
    <source>
        <dbReference type="SAM" id="Phobius"/>
    </source>
</evidence>
<dbReference type="GO" id="GO:0016020">
    <property type="term" value="C:membrane"/>
    <property type="evidence" value="ECO:0007669"/>
    <property type="project" value="UniProtKB-SubCell"/>
</dbReference>
<comment type="subcellular location">
    <subcellularLocation>
        <location evidence="1">Membrane</location>
    </subcellularLocation>
</comment>
<dbReference type="PANTHER" id="PTHR31234:SF65">
    <property type="entry name" value="LATE EMBRYOGENESIS ABUNDANT PROTEIN, LEA_2 SUBGROUP"/>
    <property type="match status" value="1"/>
</dbReference>
<evidence type="ECO:0000256" key="3">
    <source>
        <dbReference type="SAM" id="MobiDB-lite"/>
    </source>
</evidence>